<feature type="non-terminal residue" evidence="1">
    <location>
        <position position="204"/>
    </location>
</feature>
<comment type="caution">
    <text evidence="1">The sequence shown here is derived from an EMBL/GenBank/DDBJ whole genome shotgun (WGS) entry which is preliminary data.</text>
</comment>
<dbReference type="AlphaFoldDB" id="A0A176RZ93"/>
<sequence length="204" mass="24369">MPRETPKNHYRRTSDFINTKLYVIATEGYHTEYQYFTALKKQYSEKFDERNLHVEILRRPAQQHGKSSPKSTEQMLEEFLEDNQDYDFQKDRDELWLIIDTDTWEQKTILQLADKCQFDTLYHLGISNPCFEIWLILHLADSNQDVRTYCFTEKHKRNAPHIKKCVESLENNNSDNFSIKSCIEIVKINKRSQACKQLQNLINN</sequence>
<evidence type="ECO:0000313" key="2">
    <source>
        <dbReference type="Proteomes" id="UP000076962"/>
    </source>
</evidence>
<keyword evidence="2" id="KW-1185">Reference proteome</keyword>
<gene>
    <name evidence="1" type="ORF">THIOM_003174</name>
</gene>
<dbReference type="InterPro" id="IPR025591">
    <property type="entry name" value="RloB"/>
</dbReference>
<dbReference type="EMBL" id="LUTY01001891">
    <property type="protein sequence ID" value="OAD21075.1"/>
    <property type="molecule type" value="Genomic_DNA"/>
</dbReference>
<evidence type="ECO:0000313" key="1">
    <source>
        <dbReference type="EMBL" id="OAD21075.1"/>
    </source>
</evidence>
<proteinExistence type="predicted"/>
<reference evidence="1 2" key="1">
    <citation type="submission" date="2016-05" db="EMBL/GenBank/DDBJ databases">
        <title>Single-cell genome of chain-forming Candidatus Thiomargarita nelsonii and comparison to other large sulfur-oxidizing bacteria.</title>
        <authorList>
            <person name="Winkel M."/>
            <person name="Salman V."/>
            <person name="Woyke T."/>
            <person name="Schulz-Vogt H."/>
            <person name="Richter M."/>
            <person name="Flood B."/>
            <person name="Bailey J."/>
            <person name="Amann R."/>
            <person name="Mussmann M."/>
        </authorList>
    </citation>
    <scope>NUCLEOTIDE SEQUENCE [LARGE SCALE GENOMIC DNA]</scope>
    <source>
        <strain evidence="1 2">THI036</strain>
    </source>
</reference>
<dbReference type="Pfam" id="PF13707">
    <property type="entry name" value="RloB"/>
    <property type="match status" value="1"/>
</dbReference>
<protein>
    <submittedName>
        <fullName evidence="1">Abortive phage resistance protein</fullName>
    </submittedName>
</protein>
<dbReference type="Proteomes" id="UP000076962">
    <property type="component" value="Unassembled WGS sequence"/>
</dbReference>
<accession>A0A176RZ93</accession>
<organism evidence="1 2">
    <name type="scientific">Candidatus Thiomargarita nelsonii</name>
    <dbReference type="NCBI Taxonomy" id="1003181"/>
    <lineage>
        <taxon>Bacteria</taxon>
        <taxon>Pseudomonadati</taxon>
        <taxon>Pseudomonadota</taxon>
        <taxon>Gammaproteobacteria</taxon>
        <taxon>Thiotrichales</taxon>
        <taxon>Thiotrichaceae</taxon>
        <taxon>Thiomargarita</taxon>
    </lineage>
</organism>
<name>A0A176RZ93_9GAMM</name>